<gene>
    <name evidence="9" type="ORF">CYY_005464</name>
</gene>
<feature type="compositionally biased region" description="Polar residues" evidence="6">
    <location>
        <begin position="33"/>
        <end position="46"/>
    </location>
</feature>
<feature type="region of interest" description="Disordered" evidence="6">
    <location>
        <begin position="1"/>
        <end position="92"/>
    </location>
</feature>
<comment type="subcellular location">
    <subcellularLocation>
        <location evidence="1">Membrane</location>
        <topology evidence="1">Multi-pass membrane protein</topology>
    </subcellularLocation>
</comment>
<dbReference type="PANTHER" id="PTHR23504:SF111">
    <property type="entry name" value="MAJOR FACILITATOR SUPERFAMILY (MFS) PROFILE DOMAIN-CONTAINING PROTEIN"/>
    <property type="match status" value="1"/>
</dbReference>
<feature type="transmembrane region" description="Helical" evidence="7">
    <location>
        <begin position="164"/>
        <end position="185"/>
    </location>
</feature>
<keyword evidence="10" id="KW-1185">Reference proteome</keyword>
<dbReference type="Proteomes" id="UP000695562">
    <property type="component" value="Unassembled WGS sequence"/>
</dbReference>
<feature type="compositionally biased region" description="Low complexity" evidence="6">
    <location>
        <begin position="63"/>
        <end position="83"/>
    </location>
</feature>
<evidence type="ECO:0000313" key="10">
    <source>
        <dbReference type="Proteomes" id="UP000695562"/>
    </source>
</evidence>
<feature type="transmembrane region" description="Helical" evidence="7">
    <location>
        <begin position="287"/>
        <end position="308"/>
    </location>
</feature>
<sequence>MTQNEDYDDFVEEDLDKSSDSAVGYMDKHATLKNGSDADNTQTNIELDNLQHQRDNEPLIDNSSTNKKSTTTSSQQEQKQTKSYNKLKEENDDSVELLDDVEIGKSELSASQDMKPPPISRKNWIRIIIIFTAVLSDGLSLTLVQPFLPAMLMNKWGFPESDVGYLSGILIGIYSLARFFSGFYLGHLSDKFGRKKFLVLSLLSTGIGTIIFAVMPNVVLAIAVRFVEGLLSNTTALCQATLADMVDKKNRAAIFAYMGGVFALSRCLSSSIGGITVKIVEGSANPYLLPCVFGGSIVLVSAVLIIFIHPETHPKFRKPEYDIPGSDIPNHEEEDEKQKNKEQHKDYTFMEGIRIISKNKPMVLLITMGCINSFNNGSLLLAIVLFASLSIEQRGLGFDSFKIGIIFTFFGFIGFFFQIMFFKRLSTSLGLKKQYLIGMIFLTIGMALLPLTYTGYLIQGEAMVWVFIFLIMPLLSIGFMQGLPIVQGMVANASDPEIQGLTQGFYQSMNSFLRAFGPAISGAIFSYSTRHSIPFLLFVCISFLYICIAIFSLYVPDSVDVTYKKKKKSITEDH</sequence>
<dbReference type="Gene3D" id="1.20.1250.20">
    <property type="entry name" value="MFS general substrate transporter like domains"/>
    <property type="match status" value="1"/>
</dbReference>
<feature type="transmembrane region" description="Helical" evidence="7">
    <location>
        <begin position="197"/>
        <end position="216"/>
    </location>
</feature>
<evidence type="ECO:0000256" key="5">
    <source>
        <dbReference type="ARBA" id="ARBA00023136"/>
    </source>
</evidence>
<feature type="transmembrane region" description="Helical" evidence="7">
    <location>
        <begin position="535"/>
        <end position="555"/>
    </location>
</feature>
<feature type="transmembrane region" description="Helical" evidence="7">
    <location>
        <begin position="124"/>
        <end position="144"/>
    </location>
</feature>
<evidence type="ECO:0000256" key="4">
    <source>
        <dbReference type="ARBA" id="ARBA00022989"/>
    </source>
</evidence>
<dbReference type="GO" id="GO:0016020">
    <property type="term" value="C:membrane"/>
    <property type="evidence" value="ECO:0007669"/>
    <property type="project" value="UniProtKB-SubCell"/>
</dbReference>
<feature type="transmembrane region" description="Helical" evidence="7">
    <location>
        <begin position="403"/>
        <end position="422"/>
    </location>
</feature>
<dbReference type="PROSITE" id="PS50850">
    <property type="entry name" value="MFS"/>
    <property type="match status" value="1"/>
</dbReference>
<keyword evidence="2" id="KW-0813">Transport</keyword>
<dbReference type="SUPFAM" id="SSF103473">
    <property type="entry name" value="MFS general substrate transporter"/>
    <property type="match status" value="1"/>
</dbReference>
<dbReference type="AlphaFoldDB" id="A0A8J4UZK6"/>
<dbReference type="PRINTS" id="PR01035">
    <property type="entry name" value="TCRTETA"/>
</dbReference>
<evidence type="ECO:0000256" key="3">
    <source>
        <dbReference type="ARBA" id="ARBA00022692"/>
    </source>
</evidence>
<keyword evidence="4 7" id="KW-1133">Transmembrane helix</keyword>
<proteinExistence type="predicted"/>
<keyword evidence="5 7" id="KW-0472">Membrane</keyword>
<accession>A0A8J4UZK6</accession>
<dbReference type="Pfam" id="PF07690">
    <property type="entry name" value="MFS_1"/>
    <property type="match status" value="1"/>
</dbReference>
<evidence type="ECO:0000256" key="2">
    <source>
        <dbReference type="ARBA" id="ARBA00022448"/>
    </source>
</evidence>
<comment type="caution">
    <text evidence="9">The sequence shown here is derived from an EMBL/GenBank/DDBJ whole genome shotgun (WGS) entry which is preliminary data.</text>
</comment>
<name>A0A8J4UZK6_9MYCE</name>
<evidence type="ECO:0000256" key="1">
    <source>
        <dbReference type="ARBA" id="ARBA00004141"/>
    </source>
</evidence>
<dbReference type="GO" id="GO:0022857">
    <property type="term" value="F:transmembrane transporter activity"/>
    <property type="evidence" value="ECO:0007669"/>
    <property type="project" value="InterPro"/>
</dbReference>
<evidence type="ECO:0000259" key="8">
    <source>
        <dbReference type="PROSITE" id="PS50850"/>
    </source>
</evidence>
<feature type="transmembrane region" description="Helical" evidence="7">
    <location>
        <begin position="254"/>
        <end position="275"/>
    </location>
</feature>
<evidence type="ECO:0000256" key="7">
    <source>
        <dbReference type="SAM" id="Phobius"/>
    </source>
</evidence>
<dbReference type="OrthoDB" id="18650at2759"/>
<dbReference type="InterPro" id="IPR011701">
    <property type="entry name" value="MFS"/>
</dbReference>
<dbReference type="InterPro" id="IPR036259">
    <property type="entry name" value="MFS_trans_sf"/>
</dbReference>
<feature type="compositionally biased region" description="Acidic residues" evidence="6">
    <location>
        <begin position="1"/>
        <end position="15"/>
    </location>
</feature>
<keyword evidence="3 7" id="KW-0812">Transmembrane</keyword>
<feature type="transmembrane region" description="Helical" evidence="7">
    <location>
        <begin position="434"/>
        <end position="456"/>
    </location>
</feature>
<evidence type="ECO:0000313" key="9">
    <source>
        <dbReference type="EMBL" id="KAF2073213.1"/>
    </source>
</evidence>
<evidence type="ECO:0000256" key="6">
    <source>
        <dbReference type="SAM" id="MobiDB-lite"/>
    </source>
</evidence>
<feature type="transmembrane region" description="Helical" evidence="7">
    <location>
        <begin position="363"/>
        <end position="391"/>
    </location>
</feature>
<protein>
    <recommendedName>
        <fullName evidence="8">Major facilitator superfamily (MFS) profile domain-containing protein</fullName>
    </recommendedName>
</protein>
<feature type="domain" description="Major facilitator superfamily (MFS) profile" evidence="8">
    <location>
        <begin position="126"/>
        <end position="560"/>
    </location>
</feature>
<dbReference type="EMBL" id="AJWJ01000219">
    <property type="protein sequence ID" value="KAF2073213.1"/>
    <property type="molecule type" value="Genomic_DNA"/>
</dbReference>
<feature type="region of interest" description="Disordered" evidence="6">
    <location>
        <begin position="318"/>
        <end position="342"/>
    </location>
</feature>
<dbReference type="InterPro" id="IPR001958">
    <property type="entry name" value="Tet-R_TetA/multi-R_MdtG-like"/>
</dbReference>
<dbReference type="PANTHER" id="PTHR23504">
    <property type="entry name" value="MAJOR FACILITATOR SUPERFAMILY DOMAIN-CONTAINING PROTEIN 10"/>
    <property type="match status" value="1"/>
</dbReference>
<dbReference type="CDD" id="cd17330">
    <property type="entry name" value="MFS_SLC46_TetA_like"/>
    <property type="match status" value="1"/>
</dbReference>
<dbReference type="InterPro" id="IPR020846">
    <property type="entry name" value="MFS_dom"/>
</dbReference>
<reference evidence="9" key="1">
    <citation type="submission" date="2020-01" db="EMBL/GenBank/DDBJ databases">
        <title>Development of genomics and gene disruption for Polysphondylium violaceum indicates a role for the polyketide synthase stlB in stalk morphogenesis.</title>
        <authorList>
            <person name="Narita B."/>
            <person name="Kawabe Y."/>
            <person name="Kin K."/>
            <person name="Saito T."/>
            <person name="Gibbs R."/>
            <person name="Kuspa A."/>
            <person name="Muzny D."/>
            <person name="Queller D."/>
            <person name="Richards S."/>
            <person name="Strassman J."/>
            <person name="Sucgang R."/>
            <person name="Worley K."/>
            <person name="Schaap P."/>
        </authorList>
    </citation>
    <scope>NUCLEOTIDE SEQUENCE</scope>
    <source>
        <strain evidence="9">QSvi11</strain>
    </source>
</reference>
<organism evidence="9 10">
    <name type="scientific">Polysphondylium violaceum</name>
    <dbReference type="NCBI Taxonomy" id="133409"/>
    <lineage>
        <taxon>Eukaryota</taxon>
        <taxon>Amoebozoa</taxon>
        <taxon>Evosea</taxon>
        <taxon>Eumycetozoa</taxon>
        <taxon>Dictyostelia</taxon>
        <taxon>Dictyosteliales</taxon>
        <taxon>Dictyosteliaceae</taxon>
        <taxon>Polysphondylium</taxon>
    </lineage>
</organism>
<feature type="transmembrane region" description="Helical" evidence="7">
    <location>
        <begin position="462"/>
        <end position="480"/>
    </location>
</feature>